<dbReference type="PANTHER" id="PTHR31625">
    <property type="match status" value="1"/>
</dbReference>
<dbReference type="AlphaFoldDB" id="A0A398A9J6"/>
<evidence type="ECO:0000256" key="2">
    <source>
        <dbReference type="ARBA" id="ARBA00023315"/>
    </source>
</evidence>
<name>A0A398A9J6_BRACM</name>
<dbReference type="GO" id="GO:0016747">
    <property type="term" value="F:acyltransferase activity, transferring groups other than amino-acyl groups"/>
    <property type="evidence" value="ECO:0007669"/>
    <property type="project" value="UniProtKB-ARBA"/>
</dbReference>
<dbReference type="SUPFAM" id="SSF52777">
    <property type="entry name" value="CoA-dependent acyltransferases"/>
    <property type="match status" value="1"/>
</dbReference>
<keyword evidence="2" id="KW-0012">Acyltransferase</keyword>
<organism evidence="3 4">
    <name type="scientific">Brassica campestris</name>
    <name type="common">Field mustard</name>
    <dbReference type="NCBI Taxonomy" id="3711"/>
    <lineage>
        <taxon>Eukaryota</taxon>
        <taxon>Viridiplantae</taxon>
        <taxon>Streptophyta</taxon>
        <taxon>Embryophyta</taxon>
        <taxon>Tracheophyta</taxon>
        <taxon>Spermatophyta</taxon>
        <taxon>Magnoliopsida</taxon>
        <taxon>eudicotyledons</taxon>
        <taxon>Gunneridae</taxon>
        <taxon>Pentapetalae</taxon>
        <taxon>rosids</taxon>
        <taxon>malvids</taxon>
        <taxon>Brassicales</taxon>
        <taxon>Brassicaceae</taxon>
        <taxon>Brassiceae</taxon>
        <taxon>Brassica</taxon>
    </lineage>
</organism>
<dbReference type="EMBL" id="CM010630">
    <property type="protein sequence ID" value="RID71923.1"/>
    <property type="molecule type" value="Genomic_DNA"/>
</dbReference>
<gene>
    <name evidence="3" type="ORF">BRARA_C03838</name>
</gene>
<accession>A0A398A9J6</accession>
<evidence type="ECO:0000313" key="4">
    <source>
        <dbReference type="Proteomes" id="UP000264353"/>
    </source>
</evidence>
<dbReference type="Proteomes" id="UP000264353">
    <property type="component" value="Chromosome A3"/>
</dbReference>
<keyword evidence="1" id="KW-0808">Transferase</keyword>
<evidence type="ECO:0000256" key="1">
    <source>
        <dbReference type="ARBA" id="ARBA00022679"/>
    </source>
</evidence>
<dbReference type="Pfam" id="PF02458">
    <property type="entry name" value="Transferase"/>
    <property type="match status" value="1"/>
</dbReference>
<proteinExistence type="predicted"/>
<dbReference type="Gene3D" id="3.30.559.10">
    <property type="entry name" value="Chloramphenicol acetyltransferase-like domain"/>
    <property type="match status" value="2"/>
</dbReference>
<sequence length="447" mass="50078">MVLKVIKISPVSPAIPSVDQVILPLSFFDLVWLKINTTNRVIFYKLTESSRDSFYTVTLPKLERSLSLTLSHFLPLSGQLKRDPQDPKPRIIISPQDTVSFTVAEIDADFSHLSGKGLRHQTELPALVPELHVSSDSSSVLSLQITLFPNEGVCMGITSNHAALDGKTAVKFLKSWAHVFKHGAMPQDFHLPMVLDRTVVNVPAELESKIFQLPQDKAYVRSLKLPSTREIEDLVRITLGLSQENVNKLRERAKTESTRSDLLHLSTFVPTYPYVLICVVKARGGDADRPVPFMYVADFRDRLDPPVPVSYFGNCVMPINIAGYKAKTFLGEDGFVNGVHILSDSIRDLSSRGVESIWEMYEEGIKTFDPSVEKLSVGGSNRFGIYGSDFGWGRPVNTELVSLSRNILFTMSERRDETSGVEIGMCLKKCEMDAFYSFVSKWIVKLR</sequence>
<protein>
    <recommendedName>
        <fullName evidence="5">BAHD acyltransferase</fullName>
    </recommendedName>
</protein>
<dbReference type="InterPro" id="IPR023213">
    <property type="entry name" value="CAT-like_dom_sf"/>
</dbReference>
<reference evidence="3 4" key="1">
    <citation type="submission" date="2018-06" db="EMBL/GenBank/DDBJ databases">
        <title>WGS assembly of Brassica rapa FPsc.</title>
        <authorList>
            <person name="Bowman J."/>
            <person name="Kohchi T."/>
            <person name="Yamato K."/>
            <person name="Jenkins J."/>
            <person name="Shu S."/>
            <person name="Ishizaki K."/>
            <person name="Yamaoka S."/>
            <person name="Nishihama R."/>
            <person name="Nakamura Y."/>
            <person name="Berger F."/>
            <person name="Adam C."/>
            <person name="Aki S."/>
            <person name="Althoff F."/>
            <person name="Araki T."/>
            <person name="Arteaga-Vazquez M."/>
            <person name="Balasubrmanian S."/>
            <person name="Bauer D."/>
            <person name="Boehm C."/>
            <person name="Briginshaw L."/>
            <person name="Caballero-Perez J."/>
            <person name="Catarino B."/>
            <person name="Chen F."/>
            <person name="Chiyoda S."/>
            <person name="Chovatia M."/>
            <person name="Davies K."/>
            <person name="Delmans M."/>
            <person name="Demura T."/>
            <person name="Dierschke T."/>
            <person name="Dolan L."/>
            <person name="Dorantes-Acosta A."/>
            <person name="Eklund D."/>
            <person name="Florent S."/>
            <person name="Flores-Sandoval E."/>
            <person name="Fujiyama A."/>
            <person name="Fukuzawa H."/>
            <person name="Galik B."/>
            <person name="Grimanelli D."/>
            <person name="Grimwood J."/>
            <person name="Grossniklaus U."/>
            <person name="Hamada T."/>
            <person name="Haseloff J."/>
            <person name="Hetherington A."/>
            <person name="Higo A."/>
            <person name="Hirakawa Y."/>
            <person name="Hundley H."/>
            <person name="Ikeda Y."/>
            <person name="Inoue K."/>
            <person name="Inoue S."/>
            <person name="Ishida S."/>
            <person name="Jia Q."/>
            <person name="Kakita M."/>
            <person name="Kanazawa T."/>
            <person name="Kawai Y."/>
            <person name="Kawashima T."/>
            <person name="Kennedy M."/>
            <person name="Kinose K."/>
            <person name="Kinoshita T."/>
            <person name="Kohara Y."/>
            <person name="Koide E."/>
            <person name="Komatsu K."/>
            <person name="Kopischke S."/>
            <person name="Kubo M."/>
            <person name="Kyozuka J."/>
            <person name="Lagercrantz U."/>
            <person name="Lin S."/>
            <person name="Lindquist E."/>
            <person name="Lipzen A."/>
            <person name="Lu C."/>
            <person name="Luna E."/>
            <person name="Martienssen R."/>
            <person name="Minamino N."/>
            <person name="Mizutani M."/>
            <person name="Mizutani M."/>
            <person name="Mochizuki N."/>
            <person name="Monte I."/>
            <person name="Mosher R."/>
            <person name="Nagasaki H."/>
            <person name="Nakagami H."/>
            <person name="Naramoto S."/>
            <person name="Nishitani K."/>
            <person name="Ohtani M."/>
            <person name="Okamoto T."/>
            <person name="Okumura M."/>
            <person name="Phillips J."/>
            <person name="Pollak B."/>
            <person name="Reinders A."/>
            <person name="Roevekamp M."/>
            <person name="Sano R."/>
            <person name="Sawa S."/>
            <person name="Schmid M."/>
            <person name="Shirakawa M."/>
            <person name="Solano R."/>
            <person name="Spunde A."/>
            <person name="Suetsugu N."/>
            <person name="Sugano S."/>
            <person name="Sugiyama A."/>
            <person name="Sun R."/>
            <person name="Suzuki Y."/>
            <person name="Takenaka M."/>
            <person name="Takezawa D."/>
            <person name="Tomogane H."/>
            <person name="Tsuzuki M."/>
            <person name="Ueda T."/>
            <person name="Umeda M."/>
            <person name="Ward J."/>
            <person name="Watanabe Y."/>
            <person name="Yazaki K."/>
            <person name="Yokoyama R."/>
            <person name="Yoshitake Y."/>
            <person name="Yotsui I."/>
            <person name="Zachgo S."/>
            <person name="Schmutz J."/>
        </authorList>
    </citation>
    <scope>NUCLEOTIDE SEQUENCE [LARGE SCALE GENOMIC DNA]</scope>
    <source>
        <strain evidence="4">cv. B-3</strain>
    </source>
</reference>
<evidence type="ECO:0008006" key="5">
    <source>
        <dbReference type="Google" id="ProtNLM"/>
    </source>
</evidence>
<dbReference type="InterPro" id="IPR051504">
    <property type="entry name" value="Plant_metabolite_acyltrans"/>
</dbReference>
<evidence type="ECO:0000313" key="3">
    <source>
        <dbReference type="EMBL" id="RID71923.1"/>
    </source>
</evidence>